<evidence type="ECO:0000313" key="4">
    <source>
        <dbReference type="Proteomes" id="UP000028990"/>
    </source>
</evidence>
<organism evidence="3 4">
    <name type="scientific">Fukomys damarensis</name>
    <name type="common">Damaraland mole rat</name>
    <name type="synonym">Cryptomys damarensis</name>
    <dbReference type="NCBI Taxonomy" id="885580"/>
    <lineage>
        <taxon>Eukaryota</taxon>
        <taxon>Metazoa</taxon>
        <taxon>Chordata</taxon>
        <taxon>Craniata</taxon>
        <taxon>Vertebrata</taxon>
        <taxon>Euteleostomi</taxon>
        <taxon>Mammalia</taxon>
        <taxon>Eutheria</taxon>
        <taxon>Euarchontoglires</taxon>
        <taxon>Glires</taxon>
        <taxon>Rodentia</taxon>
        <taxon>Hystricomorpha</taxon>
        <taxon>Bathyergidae</taxon>
        <taxon>Fukomys</taxon>
    </lineage>
</organism>
<gene>
    <name evidence="3" type="ORF">H920_19783</name>
</gene>
<dbReference type="CDD" id="cd15852">
    <property type="entry name" value="SNARE_Syntaxin8"/>
    <property type="match status" value="1"/>
</dbReference>
<evidence type="ECO:0000256" key="1">
    <source>
        <dbReference type="ARBA" id="ARBA00023054"/>
    </source>
</evidence>
<accession>A0A091CJW7</accession>
<evidence type="ECO:0000259" key="2">
    <source>
        <dbReference type="PROSITE" id="PS50192"/>
    </source>
</evidence>
<dbReference type="FunFam" id="1.20.5.110:FF:000143">
    <property type="entry name" value="Syntaxin 8"/>
    <property type="match status" value="1"/>
</dbReference>
<dbReference type="PROSITE" id="PS50192">
    <property type="entry name" value="T_SNARE"/>
    <property type="match status" value="1"/>
</dbReference>
<reference evidence="3 4" key="1">
    <citation type="submission" date="2013-11" db="EMBL/GenBank/DDBJ databases">
        <title>The Damaraland mole rat (Fukomys damarensis) genome and evolution of African mole rats.</title>
        <authorList>
            <person name="Gladyshev V.N."/>
            <person name="Fang X."/>
        </authorList>
    </citation>
    <scope>NUCLEOTIDE SEQUENCE [LARGE SCALE GENOMIC DNA]</scope>
    <source>
        <tissue evidence="3">Liver</tissue>
    </source>
</reference>
<evidence type="ECO:0000313" key="3">
    <source>
        <dbReference type="EMBL" id="KFO18879.1"/>
    </source>
</evidence>
<dbReference type="InterPro" id="IPR041875">
    <property type="entry name" value="Syntaxin-8_SNARE"/>
</dbReference>
<keyword evidence="4" id="KW-1185">Reference proteome</keyword>
<dbReference type="SUPFAM" id="SSF58038">
    <property type="entry name" value="SNARE fusion complex"/>
    <property type="match status" value="1"/>
</dbReference>
<dbReference type="EMBL" id="KN125302">
    <property type="protein sequence ID" value="KFO18879.1"/>
    <property type="molecule type" value="Genomic_DNA"/>
</dbReference>
<name>A0A091CJW7_FUKDA</name>
<sequence>MDVDLGSISEEVVFIDGCEEETKIMCGCLANRDSIEEKVRGSSLMREEAKQGASNPWLFEEPEETRGLGFDDLRQQQQKIIQEQDAGLDALSSIISRQKQMGQEIGNELDEQNALARTDSALQFLCAWMHRLLCELFPSCMLPKPWVAIDSAPHWLTGTCPFSPLHWKLLGLDTNTVGTDCADLVQREVAVQGSSWDHALHTAAHPWQGSGEMGSADNSWLRGPGSCLTATSV</sequence>
<protein>
    <submittedName>
        <fullName evidence="3">Syntaxin-8</fullName>
    </submittedName>
</protein>
<dbReference type="Proteomes" id="UP000028990">
    <property type="component" value="Unassembled WGS sequence"/>
</dbReference>
<dbReference type="Gene3D" id="1.20.5.110">
    <property type="match status" value="1"/>
</dbReference>
<feature type="domain" description="T-SNARE coiled-coil homology" evidence="2">
    <location>
        <begin position="78"/>
        <end position="113"/>
    </location>
</feature>
<dbReference type="AlphaFoldDB" id="A0A091CJW7"/>
<proteinExistence type="predicted"/>
<dbReference type="InterPro" id="IPR000727">
    <property type="entry name" value="T_SNARE_dom"/>
</dbReference>
<keyword evidence="1" id="KW-0175">Coiled coil</keyword>